<comment type="catalytic activity">
    <reaction evidence="1">
        <text>D-glucarate = 5-dehydro-4-deoxy-D-glucarate + H2O</text>
        <dbReference type="Rhea" id="RHEA:14573"/>
        <dbReference type="ChEBI" id="CHEBI:15377"/>
        <dbReference type="ChEBI" id="CHEBI:30612"/>
        <dbReference type="ChEBI" id="CHEBI:42819"/>
        <dbReference type="EC" id="4.2.1.40"/>
    </reaction>
</comment>
<evidence type="ECO:0000256" key="3">
    <source>
        <dbReference type="ARBA" id="ARBA00011973"/>
    </source>
</evidence>
<dbReference type="Gene3D" id="3.30.390.10">
    <property type="entry name" value="Enolase-like, N-terminal domain"/>
    <property type="match status" value="1"/>
</dbReference>
<feature type="domain" description="Mandelate racemase/muconate lactonizing enzyme C-terminal" evidence="5">
    <location>
        <begin position="154"/>
        <end position="256"/>
    </location>
</feature>
<comment type="caution">
    <text evidence="6">The sequence shown here is derived from an EMBL/GenBank/DDBJ whole genome shotgun (WGS) entry which is preliminary data.</text>
</comment>
<feature type="region of interest" description="Disordered" evidence="4">
    <location>
        <begin position="67"/>
        <end position="101"/>
    </location>
</feature>
<dbReference type="EMBL" id="JBEUKS010000001">
    <property type="protein sequence ID" value="MFC1437626.1"/>
    <property type="molecule type" value="Genomic_DNA"/>
</dbReference>
<dbReference type="Pfam" id="PF13378">
    <property type="entry name" value="MR_MLE_C"/>
    <property type="match status" value="1"/>
</dbReference>
<protein>
    <recommendedName>
        <fullName evidence="3">glucarate dehydratase</fullName>
        <ecNumber evidence="3">4.2.1.40</ecNumber>
    </recommendedName>
</protein>
<dbReference type="InterPro" id="IPR034593">
    <property type="entry name" value="DgoD-like"/>
</dbReference>
<reference evidence="6 7" key="1">
    <citation type="submission" date="2024-06" db="EMBL/GenBank/DDBJ databases">
        <authorList>
            <person name="Lee S.D."/>
        </authorList>
    </citation>
    <scope>NUCLEOTIDE SEQUENCE [LARGE SCALE GENOMIC DNA]</scope>
    <source>
        <strain evidence="6 7">N1-10</strain>
    </source>
</reference>
<evidence type="ECO:0000256" key="2">
    <source>
        <dbReference type="ARBA" id="ARBA00005183"/>
    </source>
</evidence>
<dbReference type="InterPro" id="IPR029017">
    <property type="entry name" value="Enolase-like_N"/>
</dbReference>
<dbReference type="InterPro" id="IPR029065">
    <property type="entry name" value="Enolase_C-like"/>
</dbReference>
<proteinExistence type="predicted"/>
<organism evidence="6 7">
    <name type="scientific">Streptacidiphilus jeojiensis</name>
    <dbReference type="NCBI Taxonomy" id="3229225"/>
    <lineage>
        <taxon>Bacteria</taxon>
        <taxon>Bacillati</taxon>
        <taxon>Actinomycetota</taxon>
        <taxon>Actinomycetes</taxon>
        <taxon>Kitasatosporales</taxon>
        <taxon>Streptomycetaceae</taxon>
        <taxon>Streptacidiphilus</taxon>
    </lineage>
</organism>
<dbReference type="Proteomes" id="UP001592581">
    <property type="component" value="Unassembled WGS sequence"/>
</dbReference>
<dbReference type="SUPFAM" id="SSF51604">
    <property type="entry name" value="Enolase C-terminal domain-like"/>
    <property type="match status" value="1"/>
</dbReference>
<name>A0ABV6XH92_9ACTN</name>
<feature type="compositionally biased region" description="Low complexity" evidence="4">
    <location>
        <begin position="88"/>
        <end position="101"/>
    </location>
</feature>
<evidence type="ECO:0000313" key="7">
    <source>
        <dbReference type="Proteomes" id="UP001592581"/>
    </source>
</evidence>
<evidence type="ECO:0000313" key="6">
    <source>
        <dbReference type="EMBL" id="MFC1437626.1"/>
    </source>
</evidence>
<sequence>MSETPQLRLHRAAVSWRTTWWVVTLTASDGCTGLGESSDAGPGARRVWAEVDALLREGATVEETIALLGEGRSDGDPATDADGDDPQRASNPDRAPAPAPALARATVRGALEQALTDLRARRLGRPLWQVLGAEEARPVHRYANINRALRTRTPDDFARTAAAAEAAGYTAVKCAPFDGLPPALRLREGLARARAVRRALRPSTALMVDAHLLLGVDEVLTAAPALAALDLRWLEDAVALDDAEGLAAVHAAGIAPLAGGEFATGPAQVRAALRSGHLGWLLPDVKHSGGYAAALRLADEARAAGVHVSLHNPSGPVATAAGLHLAAACGPDAETEFAFGEASWRGRSVTPAEPADGAWMTPPQGAGLGIDLDHHWQPHPLPHLDGAAWRLDLVI</sequence>
<dbReference type="PANTHER" id="PTHR48080">
    <property type="entry name" value="D-GALACTONATE DEHYDRATASE-RELATED"/>
    <property type="match status" value="1"/>
</dbReference>
<evidence type="ECO:0000256" key="4">
    <source>
        <dbReference type="SAM" id="MobiDB-lite"/>
    </source>
</evidence>
<dbReference type="SUPFAM" id="SSF54826">
    <property type="entry name" value="Enolase N-terminal domain-like"/>
    <property type="match status" value="1"/>
</dbReference>
<accession>A0ABV6XH92</accession>
<evidence type="ECO:0000259" key="5">
    <source>
        <dbReference type="SMART" id="SM00922"/>
    </source>
</evidence>
<comment type="pathway">
    <text evidence="2">Carbohydrate acid metabolism; D-glucarate degradation; 2,5-dioxopentanoate from D-glucarate: step 1/2.</text>
</comment>
<dbReference type="InterPro" id="IPR036849">
    <property type="entry name" value="Enolase-like_C_sf"/>
</dbReference>
<dbReference type="Gene3D" id="3.20.20.120">
    <property type="entry name" value="Enolase-like C-terminal domain"/>
    <property type="match status" value="1"/>
</dbReference>
<dbReference type="RefSeq" id="WP_380563099.1">
    <property type="nucleotide sequence ID" value="NZ_JBEUKS010000001.1"/>
</dbReference>
<dbReference type="InterPro" id="IPR013342">
    <property type="entry name" value="Mandelate_racemase_C"/>
</dbReference>
<evidence type="ECO:0000256" key="1">
    <source>
        <dbReference type="ARBA" id="ARBA00001426"/>
    </source>
</evidence>
<dbReference type="SMART" id="SM00922">
    <property type="entry name" value="MR_MLE"/>
    <property type="match status" value="1"/>
</dbReference>
<dbReference type="EC" id="4.2.1.40" evidence="3"/>
<keyword evidence="7" id="KW-1185">Reference proteome</keyword>
<gene>
    <name evidence="6" type="ORF">ABUW04_05085</name>
</gene>
<dbReference type="PANTHER" id="PTHR48080:SF4">
    <property type="entry name" value="GLUCARATE DEHYDRATASE"/>
    <property type="match status" value="1"/>
</dbReference>